<keyword evidence="7" id="KW-1185">Reference proteome</keyword>
<dbReference type="EMBL" id="WQLW01000011">
    <property type="protein sequence ID" value="MVO10336.1"/>
    <property type="molecule type" value="Genomic_DNA"/>
</dbReference>
<protein>
    <recommendedName>
        <fullName evidence="4">Peptidyl-prolyl cis-trans isomerase</fullName>
        <ecNumber evidence="4">5.2.1.8</ecNumber>
    </recommendedName>
</protein>
<organism evidence="6 7">
    <name type="scientific">Flavobacterium profundi</name>
    <dbReference type="NCBI Taxonomy" id="1774945"/>
    <lineage>
        <taxon>Bacteria</taxon>
        <taxon>Pseudomonadati</taxon>
        <taxon>Bacteroidota</taxon>
        <taxon>Flavobacteriia</taxon>
        <taxon>Flavobacteriales</taxon>
        <taxon>Flavobacteriaceae</taxon>
        <taxon>Flavobacterium</taxon>
    </lineage>
</organism>
<evidence type="ECO:0000256" key="3">
    <source>
        <dbReference type="PROSITE-ProRule" id="PRU00277"/>
    </source>
</evidence>
<dbReference type="AlphaFoldDB" id="A0A6I4ITZ7"/>
<dbReference type="InterPro" id="IPR019869">
    <property type="entry name" value="Motility-assoc_PPIase_GldI"/>
</dbReference>
<sequence length="182" mass="20930">MKKFFIIITTLVIATSCSKQQARKPISKTDGNFIKESIERNKKLIASEELLIDSIIKKDTLKEYIASNKGYWYKYITKIEEETASPVKGDIAYFNYEINDLNNQIIYSKEELKLQAYLVDKQNIMMGLRDGIKLMKKGETVTFLFPSHMGFGYHGDDNKIQSNVPLICTVELKDIKKDTTPN</sequence>
<dbReference type="NCBIfam" id="TIGR03516">
    <property type="entry name" value="ppisom_GldI"/>
    <property type="match status" value="1"/>
</dbReference>
<evidence type="ECO:0000313" key="6">
    <source>
        <dbReference type="EMBL" id="MVO10336.1"/>
    </source>
</evidence>
<gene>
    <name evidence="6" type="primary">gldI</name>
    <name evidence="6" type="ORF">GOQ30_14275</name>
</gene>
<name>A0A6I4ITZ7_9FLAO</name>
<accession>A0A6I4ITZ7</accession>
<dbReference type="Proteomes" id="UP000431264">
    <property type="component" value="Unassembled WGS sequence"/>
</dbReference>
<dbReference type="EC" id="5.2.1.8" evidence="4"/>
<dbReference type="Pfam" id="PF00254">
    <property type="entry name" value="FKBP_C"/>
    <property type="match status" value="1"/>
</dbReference>
<evidence type="ECO:0000313" key="7">
    <source>
        <dbReference type="Proteomes" id="UP000431264"/>
    </source>
</evidence>
<comment type="catalytic activity">
    <reaction evidence="1 3 4">
        <text>[protein]-peptidylproline (omega=180) = [protein]-peptidylproline (omega=0)</text>
        <dbReference type="Rhea" id="RHEA:16237"/>
        <dbReference type="Rhea" id="RHEA-COMP:10747"/>
        <dbReference type="Rhea" id="RHEA-COMP:10748"/>
        <dbReference type="ChEBI" id="CHEBI:83833"/>
        <dbReference type="ChEBI" id="CHEBI:83834"/>
        <dbReference type="EC" id="5.2.1.8"/>
    </reaction>
</comment>
<evidence type="ECO:0000256" key="1">
    <source>
        <dbReference type="ARBA" id="ARBA00000971"/>
    </source>
</evidence>
<dbReference type="SUPFAM" id="SSF54534">
    <property type="entry name" value="FKBP-like"/>
    <property type="match status" value="1"/>
</dbReference>
<comment type="similarity">
    <text evidence="4">Belongs to the FKBP-type PPIase family.</text>
</comment>
<dbReference type="PROSITE" id="PS50059">
    <property type="entry name" value="FKBP_PPIASE"/>
    <property type="match status" value="1"/>
</dbReference>
<keyword evidence="2 3" id="KW-0697">Rotamase</keyword>
<evidence type="ECO:0000256" key="4">
    <source>
        <dbReference type="RuleBase" id="RU003915"/>
    </source>
</evidence>
<feature type="domain" description="PPIase FKBP-type" evidence="5">
    <location>
        <begin position="89"/>
        <end position="176"/>
    </location>
</feature>
<evidence type="ECO:0000259" key="5">
    <source>
        <dbReference type="PROSITE" id="PS50059"/>
    </source>
</evidence>
<dbReference type="InterPro" id="IPR046357">
    <property type="entry name" value="PPIase_dom_sf"/>
</dbReference>
<reference evidence="7" key="1">
    <citation type="submission" date="2019-05" db="EMBL/GenBank/DDBJ databases">
        <title>Flavobacterium profundi sp. nov., isolated from a deep-sea seamount.</title>
        <authorList>
            <person name="Zhang D.-C."/>
        </authorList>
    </citation>
    <scope>NUCLEOTIDE SEQUENCE [LARGE SCALE GENOMIC DNA]</scope>
    <source>
        <strain evidence="7">TP390</strain>
    </source>
</reference>
<comment type="caution">
    <text evidence="6">The sequence shown here is derived from an EMBL/GenBank/DDBJ whole genome shotgun (WGS) entry which is preliminary data.</text>
</comment>
<dbReference type="Gene3D" id="3.10.50.40">
    <property type="match status" value="1"/>
</dbReference>
<keyword evidence="3 4" id="KW-0413">Isomerase</keyword>
<proteinExistence type="inferred from homology"/>
<dbReference type="PROSITE" id="PS51257">
    <property type="entry name" value="PROKAR_LIPOPROTEIN"/>
    <property type="match status" value="1"/>
</dbReference>
<dbReference type="InterPro" id="IPR001179">
    <property type="entry name" value="PPIase_FKBP_dom"/>
</dbReference>
<dbReference type="GO" id="GO:0003755">
    <property type="term" value="F:peptidyl-prolyl cis-trans isomerase activity"/>
    <property type="evidence" value="ECO:0007669"/>
    <property type="project" value="UniProtKB-UniRule"/>
</dbReference>
<evidence type="ECO:0000256" key="2">
    <source>
        <dbReference type="ARBA" id="ARBA00023110"/>
    </source>
</evidence>
<dbReference type="OrthoDB" id="1093155at2"/>
<dbReference type="RefSeq" id="WP_140998763.1">
    <property type="nucleotide sequence ID" value="NZ_VDCZ01000011.1"/>
</dbReference>